<feature type="signal peptide" evidence="1">
    <location>
        <begin position="1"/>
        <end position="22"/>
    </location>
</feature>
<keyword evidence="4" id="KW-1185">Reference proteome</keyword>
<dbReference type="OrthoDB" id="5792350at2"/>
<name>Q3A879_SYNC1</name>
<dbReference type="RefSeq" id="WP_011339805.1">
    <property type="nucleotide sequence ID" value="NC_007498.2"/>
</dbReference>
<dbReference type="eggNOG" id="ENOG502ZUTA">
    <property type="taxonomic scope" value="Bacteria"/>
</dbReference>
<feature type="chain" id="PRO_5004223699" evidence="1">
    <location>
        <begin position="23"/>
        <end position="237"/>
    </location>
</feature>
<protein>
    <submittedName>
        <fullName evidence="3">Cytochrome c, 1 heme-binding site</fullName>
    </submittedName>
</protein>
<reference evidence="3 4" key="2">
    <citation type="journal article" date="2012" name="BMC Genomics">
        <title>The genome of Pelobacter carbinolicus reveals surprising metabolic capabilities and physiological features.</title>
        <authorList>
            <person name="Aklujkar M."/>
            <person name="Haveman S.A."/>
            <person name="Didonato R.Jr."/>
            <person name="Chertkov O."/>
            <person name="Han C.S."/>
            <person name="Land M.L."/>
            <person name="Brown P."/>
            <person name="Lovley D.R."/>
        </authorList>
    </citation>
    <scope>NUCLEOTIDE SEQUENCE [LARGE SCALE GENOMIC DNA]</scope>
    <source>
        <strain evidence="4">DSM 2380 / NBRC 103641 / GraBd1</strain>
    </source>
</reference>
<evidence type="ECO:0000313" key="3">
    <source>
        <dbReference type="EMBL" id="ABA87413.1"/>
    </source>
</evidence>
<evidence type="ECO:0000256" key="1">
    <source>
        <dbReference type="SAM" id="SignalP"/>
    </source>
</evidence>
<proteinExistence type="predicted"/>
<dbReference type="KEGG" id="pca:Pcar_0152"/>
<dbReference type="Proteomes" id="UP000002534">
    <property type="component" value="Chromosome"/>
</dbReference>
<dbReference type="InterPro" id="IPR003814">
    <property type="entry name" value="FmdEsu_dom"/>
</dbReference>
<accession>Q3A879</accession>
<dbReference type="Pfam" id="PF02663">
    <property type="entry name" value="FmdE"/>
    <property type="match status" value="1"/>
</dbReference>
<feature type="domain" description="Formylmethanofuran dehydrogenase subunit E" evidence="2">
    <location>
        <begin position="64"/>
        <end position="204"/>
    </location>
</feature>
<gene>
    <name evidence="3" type="ordered locus">Pcar_0152</name>
</gene>
<keyword evidence="1" id="KW-0732">Signal</keyword>
<evidence type="ECO:0000313" key="4">
    <source>
        <dbReference type="Proteomes" id="UP000002534"/>
    </source>
</evidence>
<dbReference type="AlphaFoldDB" id="Q3A879"/>
<dbReference type="STRING" id="338963.Pcar_0152"/>
<dbReference type="EMBL" id="CP000142">
    <property type="protein sequence ID" value="ABA87413.1"/>
    <property type="molecule type" value="Genomic_DNA"/>
</dbReference>
<sequence length="237" mass="25635">MKTVFTSLVLCLCAVWLPAAHAGECQKCHASFGTGYMQPKVPAVRVQAAGRTDVITLAGLYGEHGHPCVGTGIAFRAIQIGMRTLYGDTVPQRDDLLVFSQMPGPGVLDAVDRIMQGPEPSAKTVAPAGMRLARENFVFTLMSKASGERVIVKFKPEVLSEDFFPLKARMKKQGLSPEQWQVLHGYIRQAVTAVIREPDARLFDVTRVASQVLWGMDAPAAGDRLASMSADSGAPKH</sequence>
<reference evidence="4" key="1">
    <citation type="submission" date="2005-10" db="EMBL/GenBank/DDBJ databases">
        <title>Complete sequence of Pelobacter carbinolicus DSM 2380.</title>
        <authorList>
            <person name="Copeland A."/>
            <person name="Lucas S."/>
            <person name="Lapidus A."/>
            <person name="Barry K."/>
            <person name="Detter J.C."/>
            <person name="Glavina T."/>
            <person name="Hammon N."/>
            <person name="Israni S."/>
            <person name="Pitluck S."/>
            <person name="Chertkov O."/>
            <person name="Schmutz J."/>
            <person name="Larimer F."/>
            <person name="Land M."/>
            <person name="Kyrpides N."/>
            <person name="Ivanova N."/>
            <person name="Richardson P."/>
        </authorList>
    </citation>
    <scope>NUCLEOTIDE SEQUENCE [LARGE SCALE GENOMIC DNA]</scope>
    <source>
        <strain evidence="4">DSM 2380 / NBRC 103641 / GraBd1</strain>
    </source>
</reference>
<organism evidence="3 4">
    <name type="scientific">Syntrophotalea carbinolica (strain DSM 2380 / NBRC 103641 / GraBd1)</name>
    <name type="common">Pelobacter carbinolicus</name>
    <dbReference type="NCBI Taxonomy" id="338963"/>
    <lineage>
        <taxon>Bacteria</taxon>
        <taxon>Pseudomonadati</taxon>
        <taxon>Thermodesulfobacteriota</taxon>
        <taxon>Desulfuromonadia</taxon>
        <taxon>Desulfuromonadales</taxon>
        <taxon>Syntrophotaleaceae</taxon>
        <taxon>Syntrophotalea</taxon>
    </lineage>
</organism>
<dbReference type="SUPFAM" id="SSF143555">
    <property type="entry name" value="FwdE-like"/>
    <property type="match status" value="1"/>
</dbReference>
<evidence type="ECO:0000259" key="2">
    <source>
        <dbReference type="Pfam" id="PF02663"/>
    </source>
</evidence>
<dbReference type="HOGENOM" id="CLU_1169790_0_0_7"/>